<dbReference type="EMBL" id="CAUJNA010000047">
    <property type="protein sequence ID" value="CAJ1371008.1"/>
    <property type="molecule type" value="Genomic_DNA"/>
</dbReference>
<proteinExistence type="predicted"/>
<keyword evidence="2" id="KW-1133">Transmembrane helix</keyword>
<dbReference type="AlphaFoldDB" id="A0AA36MKI9"/>
<evidence type="ECO:0000256" key="2">
    <source>
        <dbReference type="SAM" id="Phobius"/>
    </source>
</evidence>
<feature type="transmembrane region" description="Helical" evidence="2">
    <location>
        <begin position="311"/>
        <end position="331"/>
    </location>
</feature>
<feature type="transmembrane region" description="Helical" evidence="2">
    <location>
        <begin position="454"/>
        <end position="470"/>
    </location>
</feature>
<comment type="caution">
    <text evidence="3">The sequence shown here is derived from an EMBL/GenBank/DDBJ whole genome shotgun (WGS) entry which is preliminary data.</text>
</comment>
<name>A0AA36MKI9_9DINO</name>
<feature type="transmembrane region" description="Helical" evidence="2">
    <location>
        <begin position="273"/>
        <end position="291"/>
    </location>
</feature>
<feature type="transmembrane region" description="Helical" evidence="2">
    <location>
        <begin position="652"/>
        <end position="672"/>
    </location>
</feature>
<evidence type="ECO:0000313" key="3">
    <source>
        <dbReference type="EMBL" id="CAJ1371008.1"/>
    </source>
</evidence>
<dbReference type="Proteomes" id="UP001178507">
    <property type="component" value="Unassembled WGS sequence"/>
</dbReference>
<feature type="compositionally biased region" description="Basic and acidic residues" evidence="1">
    <location>
        <begin position="86"/>
        <end position="96"/>
    </location>
</feature>
<feature type="transmembrane region" description="Helical" evidence="2">
    <location>
        <begin position="476"/>
        <end position="493"/>
    </location>
</feature>
<feature type="transmembrane region" description="Helical" evidence="2">
    <location>
        <begin position="604"/>
        <end position="623"/>
    </location>
</feature>
<feature type="transmembrane region" description="Helical" evidence="2">
    <location>
        <begin position="233"/>
        <end position="261"/>
    </location>
</feature>
<sequence length="710" mass="78203">MEKEAPHAEDSGRRKERQQWEEDRERLKRDARRLRERELADIERRAEERRRQIEALTNSRLAAVSSTAADAGPASRLAAQPVMSKEQPRGTRESRNGRAKTARQGTQRRVEPREESEASEPCDFEGERDLEEDEEPARAAPGGFGGNFRWPRTSQTKSARGGNVAKRPGAAGQLVMRGGMQTMISSPAHELSLAERLEHFRVQSSAQRAYPTPQPKVPPELKRSPAWLALRVYHVWCMLVGLCITVLTVVEAFLALYVSLFSNPWVSGNQAESMCIAAACLLSAMLLSWGSNVCHAGVMLVFDAARNDAFIVYRALFCLASINSRTGLPVLKTRSTPGLWKARADLAVQCLLLYGPLDLLPILVSLSTGSATDWLVWVAWVSFCEMLLFWVLVCINDYVGKFQALWRLASQERRPRSWTAQMELRPPLLDEETKEEVSEDNICMSGCKWLHGQSSWLALAGLVVLAVVAFAVRSGIALIGSTLLIIFSILHLLQRHCVPGRSLERGAIIASEQDRRSLLASLDDHLCLTQDIELSRGGGVRLLLSAGAQLVDDVGGSDPGMIGYLRTAALGSPVAFRLQSVEPWAVFMETYCGGSPDQIMQGSLVWMVSGAVICSVLFITRHYVEGLCGLAVMVLLSFPAVSLAVCPQYAHLCHACISLGVAVLALLPRAWLMPPIYPARPVGWFDSSSQSLPMTFRTSGPCPVRRHAPL</sequence>
<protein>
    <submittedName>
        <fullName evidence="3">Uncharacterized protein</fullName>
    </submittedName>
</protein>
<evidence type="ECO:0000256" key="1">
    <source>
        <dbReference type="SAM" id="MobiDB-lite"/>
    </source>
</evidence>
<gene>
    <name evidence="3" type="ORF">EVOR1521_LOCUS1443</name>
</gene>
<feature type="compositionally biased region" description="Polar residues" evidence="1">
    <location>
        <begin position="55"/>
        <end position="68"/>
    </location>
</feature>
<evidence type="ECO:0000313" key="4">
    <source>
        <dbReference type="Proteomes" id="UP001178507"/>
    </source>
</evidence>
<feature type="transmembrane region" description="Helical" evidence="2">
    <location>
        <begin position="629"/>
        <end position="645"/>
    </location>
</feature>
<accession>A0AA36MKI9</accession>
<reference evidence="3" key="1">
    <citation type="submission" date="2023-08" db="EMBL/GenBank/DDBJ databases">
        <authorList>
            <person name="Chen Y."/>
            <person name="Shah S."/>
            <person name="Dougan E. K."/>
            <person name="Thang M."/>
            <person name="Chan C."/>
        </authorList>
    </citation>
    <scope>NUCLEOTIDE SEQUENCE</scope>
</reference>
<feature type="compositionally biased region" description="Acidic residues" evidence="1">
    <location>
        <begin position="117"/>
        <end position="135"/>
    </location>
</feature>
<organism evidence="3 4">
    <name type="scientific">Effrenium voratum</name>
    <dbReference type="NCBI Taxonomy" id="2562239"/>
    <lineage>
        <taxon>Eukaryota</taxon>
        <taxon>Sar</taxon>
        <taxon>Alveolata</taxon>
        <taxon>Dinophyceae</taxon>
        <taxon>Suessiales</taxon>
        <taxon>Symbiodiniaceae</taxon>
        <taxon>Effrenium</taxon>
    </lineage>
</organism>
<feature type="region of interest" description="Disordered" evidence="1">
    <location>
        <begin position="1"/>
        <end position="168"/>
    </location>
</feature>
<feature type="transmembrane region" description="Helical" evidence="2">
    <location>
        <begin position="374"/>
        <end position="395"/>
    </location>
</feature>
<keyword evidence="4" id="KW-1185">Reference proteome</keyword>
<keyword evidence="2" id="KW-0812">Transmembrane</keyword>
<feature type="compositionally biased region" description="Basic and acidic residues" evidence="1">
    <location>
        <begin position="1"/>
        <end position="53"/>
    </location>
</feature>
<keyword evidence="2" id="KW-0472">Membrane</keyword>